<evidence type="ECO:0000259" key="1">
    <source>
        <dbReference type="PROSITE" id="PS50829"/>
    </source>
</evidence>
<dbReference type="EMBL" id="CAKXAJ010020549">
    <property type="protein sequence ID" value="CAH2223177.1"/>
    <property type="molecule type" value="Genomic_DNA"/>
</dbReference>
<dbReference type="SUPFAM" id="SSF55277">
    <property type="entry name" value="GYF domain"/>
    <property type="match status" value="1"/>
</dbReference>
<comment type="caution">
    <text evidence="2">The sequence shown here is derived from an EMBL/GenBank/DDBJ whole genome shotgun (WGS) entry which is preliminary data.</text>
</comment>
<gene>
    <name evidence="2" type="primary">jg24660</name>
    <name evidence="2" type="ORF">PAEG_LOCUS6802</name>
</gene>
<dbReference type="OrthoDB" id="48509at2759"/>
<dbReference type="Gene3D" id="3.30.1490.40">
    <property type="match status" value="1"/>
</dbReference>
<feature type="domain" description="GYF" evidence="1">
    <location>
        <begin position="1"/>
        <end position="39"/>
    </location>
</feature>
<dbReference type="PROSITE" id="PS50829">
    <property type="entry name" value="GYF"/>
    <property type="match status" value="1"/>
</dbReference>
<feature type="non-terminal residue" evidence="2">
    <location>
        <position position="1"/>
    </location>
</feature>
<protein>
    <submittedName>
        <fullName evidence="2">Jg24660 protein</fullName>
    </submittedName>
</protein>
<dbReference type="Pfam" id="PF02213">
    <property type="entry name" value="GYF"/>
    <property type="match status" value="1"/>
</dbReference>
<evidence type="ECO:0000313" key="3">
    <source>
        <dbReference type="Proteomes" id="UP000838756"/>
    </source>
</evidence>
<dbReference type="InterPro" id="IPR035445">
    <property type="entry name" value="GYF-like_dom_sf"/>
</dbReference>
<dbReference type="AlphaFoldDB" id="A0A8S4R0X4"/>
<organism evidence="2 3">
    <name type="scientific">Pararge aegeria aegeria</name>
    <dbReference type="NCBI Taxonomy" id="348720"/>
    <lineage>
        <taxon>Eukaryota</taxon>
        <taxon>Metazoa</taxon>
        <taxon>Ecdysozoa</taxon>
        <taxon>Arthropoda</taxon>
        <taxon>Hexapoda</taxon>
        <taxon>Insecta</taxon>
        <taxon>Pterygota</taxon>
        <taxon>Neoptera</taxon>
        <taxon>Endopterygota</taxon>
        <taxon>Lepidoptera</taxon>
        <taxon>Glossata</taxon>
        <taxon>Ditrysia</taxon>
        <taxon>Papilionoidea</taxon>
        <taxon>Nymphalidae</taxon>
        <taxon>Satyrinae</taxon>
        <taxon>Satyrini</taxon>
        <taxon>Parargina</taxon>
        <taxon>Pararge</taxon>
    </lineage>
</organism>
<sequence>KVVQGPFTSKEMFRWYEAGFFSPSLMIRRATETQMRPLGSYGPMVPFAYFMDNLQNYRTVPMPFDPRTLTTQELITARVNINEQEIGKTVQNQVEGQTLPTVIRYGNDQIRFGLQPTTSLKPLPMVLL</sequence>
<name>A0A8S4R0X4_9NEOP</name>
<dbReference type="InterPro" id="IPR003169">
    <property type="entry name" value="GYF"/>
</dbReference>
<evidence type="ECO:0000313" key="2">
    <source>
        <dbReference type="EMBL" id="CAH2223177.1"/>
    </source>
</evidence>
<accession>A0A8S4R0X4</accession>
<dbReference type="SMART" id="SM00444">
    <property type="entry name" value="GYF"/>
    <property type="match status" value="1"/>
</dbReference>
<dbReference type="Proteomes" id="UP000838756">
    <property type="component" value="Unassembled WGS sequence"/>
</dbReference>
<proteinExistence type="predicted"/>
<keyword evidence="3" id="KW-1185">Reference proteome</keyword>
<reference evidence="2" key="1">
    <citation type="submission" date="2022-03" db="EMBL/GenBank/DDBJ databases">
        <authorList>
            <person name="Lindestad O."/>
        </authorList>
    </citation>
    <scope>NUCLEOTIDE SEQUENCE</scope>
</reference>